<evidence type="ECO:0000313" key="5">
    <source>
        <dbReference type="EMBL" id="CAK7233480.1"/>
    </source>
</evidence>
<sequence>MHRFWDCAVPECPRAATIDIGGCDHCRSMFCAVHIKSKQHGCDTAKPLDDDAWLAAQTAELEALASKINEKALTQVAQDLSGGKACHLDPSDPLGRRLMGGMHIHRELLFDDGTVWLVRMLRENYTSFDDSISNAILLSECATLTWLAENVESIPAPRLHGFGLRVGVAYMLIDKLPGQPFEAHAATAEQTAKVLDQWAGMLCALGEQPLDKMGSLVYVDQTKGKSIVGPVAGDRTGTLPCTLGPFKDACSFYTAWADTHLDLISDGQLLSEQPVDAYVMFRWIKKQLATIPTSDAAWKPLNNGPFFLRHVDDKGDHLLVDDDYNITGVIDWTFARTAPAYEAFAPALVTADTNGLFSGTPGLSEADRVLGQALHRQQAPYSFFEADPMRRLLFGIGIGDNGGLFVWRSVSTKINDWQRLCALLDGQNLLASPLAPFQQAVTVPAFAVSVVLSARTTFVPYIASHNITPLDDDAWEQTITDEIEALLDMLNITALECRASLLRNGIRCSFQRSKHLGEGSMMGYANYHAWLVFDDDVRWLARLPRTTDGGGVPISLVNHLVASEYATLRWLEQHIPNVRVPRAYGYGLADDAANDVGVAYLLVEALPGRPFQAYEATTEQKRHVYSQYADILAEISRHPVKQASSLVTGDEDIPTEGPLASDRFVRLSQHGPYADAQSFYSSVADLQLDLIADGQIFYKYPREAFVFYRVLRDRAAPALSPMNDDAPPSFFLKHADDKGDHILVDGDYNITGIIDWQFARFVPAIEAFGASLVTADMGSLYDGKAGLGEDDKLMAALFREKCFKDLSRLASGSELARRFHFGLASGLSKDEAMGMLRAVLTLLCVDFGDDVSEWAAKEWEKAGLDNDPRWQRIEDSMNND</sequence>
<dbReference type="InterPro" id="IPR011009">
    <property type="entry name" value="Kinase-like_dom_sf"/>
</dbReference>
<dbReference type="Pfam" id="PF01636">
    <property type="entry name" value="APH"/>
    <property type="match status" value="2"/>
</dbReference>
<feature type="domain" description="AN1-type" evidence="4">
    <location>
        <begin position="7"/>
        <end position="47"/>
    </location>
</feature>
<dbReference type="PANTHER" id="PTHR21310:SF15">
    <property type="entry name" value="AMINOGLYCOSIDE PHOSPHOTRANSFERASE DOMAIN-CONTAINING PROTEIN"/>
    <property type="match status" value="1"/>
</dbReference>
<dbReference type="InterPro" id="IPR051678">
    <property type="entry name" value="AGP_Transferase"/>
</dbReference>
<dbReference type="Gene3D" id="3.90.1200.10">
    <property type="match status" value="1"/>
</dbReference>
<keyword evidence="3" id="KW-0862">Zinc</keyword>
<protein>
    <recommendedName>
        <fullName evidence="4">AN1-type domain-containing protein</fullName>
    </recommendedName>
</protein>
<proteinExistence type="predicted"/>
<dbReference type="InterPro" id="IPR000058">
    <property type="entry name" value="Znf_AN1"/>
</dbReference>
<name>A0ABP0CR43_9PEZI</name>
<gene>
    <name evidence="5" type="ORF">SBRCBS47491_008623</name>
</gene>
<dbReference type="EMBL" id="CAWUHC010000116">
    <property type="protein sequence ID" value="CAK7233480.1"/>
    <property type="molecule type" value="Genomic_DNA"/>
</dbReference>
<dbReference type="SMART" id="SM00154">
    <property type="entry name" value="ZnF_AN1"/>
    <property type="match status" value="1"/>
</dbReference>
<organism evidence="5 6">
    <name type="scientific">Sporothrix bragantina</name>
    <dbReference type="NCBI Taxonomy" id="671064"/>
    <lineage>
        <taxon>Eukaryota</taxon>
        <taxon>Fungi</taxon>
        <taxon>Dikarya</taxon>
        <taxon>Ascomycota</taxon>
        <taxon>Pezizomycotina</taxon>
        <taxon>Sordariomycetes</taxon>
        <taxon>Sordariomycetidae</taxon>
        <taxon>Ophiostomatales</taxon>
        <taxon>Ophiostomataceae</taxon>
        <taxon>Sporothrix</taxon>
    </lineage>
</organism>
<evidence type="ECO:0000313" key="6">
    <source>
        <dbReference type="Proteomes" id="UP001642406"/>
    </source>
</evidence>
<accession>A0ABP0CR43</accession>
<keyword evidence="2" id="KW-0863">Zinc-finger</keyword>
<dbReference type="PANTHER" id="PTHR21310">
    <property type="entry name" value="AMINOGLYCOSIDE PHOSPHOTRANSFERASE-RELATED-RELATED"/>
    <property type="match status" value="1"/>
</dbReference>
<dbReference type="SUPFAM" id="SSF118310">
    <property type="entry name" value="AN1-like Zinc finger"/>
    <property type="match status" value="1"/>
</dbReference>
<evidence type="ECO:0000256" key="2">
    <source>
        <dbReference type="ARBA" id="ARBA00022771"/>
    </source>
</evidence>
<evidence type="ECO:0000259" key="4">
    <source>
        <dbReference type="SMART" id="SM00154"/>
    </source>
</evidence>
<evidence type="ECO:0000256" key="1">
    <source>
        <dbReference type="ARBA" id="ARBA00022723"/>
    </source>
</evidence>
<dbReference type="SUPFAM" id="SSF56112">
    <property type="entry name" value="Protein kinase-like (PK-like)"/>
    <property type="match status" value="2"/>
</dbReference>
<dbReference type="Proteomes" id="UP001642406">
    <property type="component" value="Unassembled WGS sequence"/>
</dbReference>
<dbReference type="Gene3D" id="4.10.1110.10">
    <property type="entry name" value="AN1-like Zinc finger"/>
    <property type="match status" value="1"/>
</dbReference>
<reference evidence="5 6" key="1">
    <citation type="submission" date="2024-01" db="EMBL/GenBank/DDBJ databases">
        <authorList>
            <person name="Allen C."/>
            <person name="Tagirdzhanova G."/>
        </authorList>
    </citation>
    <scope>NUCLEOTIDE SEQUENCE [LARGE SCALE GENOMIC DNA]</scope>
</reference>
<comment type="caution">
    <text evidence="5">The sequence shown here is derived from an EMBL/GenBank/DDBJ whole genome shotgun (WGS) entry which is preliminary data.</text>
</comment>
<dbReference type="InterPro" id="IPR035896">
    <property type="entry name" value="AN1-like_Znf"/>
</dbReference>
<keyword evidence="1" id="KW-0479">Metal-binding</keyword>
<dbReference type="InterPro" id="IPR002575">
    <property type="entry name" value="Aminoglycoside_PTrfase"/>
</dbReference>
<keyword evidence="6" id="KW-1185">Reference proteome</keyword>
<evidence type="ECO:0000256" key="3">
    <source>
        <dbReference type="ARBA" id="ARBA00022833"/>
    </source>
</evidence>